<dbReference type="RefSeq" id="WP_108981800.1">
    <property type="nucleotide sequence ID" value="NZ_JAQLWY010000020.1"/>
</dbReference>
<accession>A0A6I2R8D4</accession>
<protein>
    <submittedName>
        <fullName evidence="1">Uncharacterized protein</fullName>
    </submittedName>
</protein>
<reference evidence="1 2" key="1">
    <citation type="journal article" date="2019" name="Nat. Med.">
        <title>A library of human gut bacterial isolates paired with longitudinal multiomics data enables mechanistic microbiome research.</title>
        <authorList>
            <person name="Poyet M."/>
            <person name="Groussin M."/>
            <person name="Gibbons S.M."/>
            <person name="Avila-Pacheco J."/>
            <person name="Jiang X."/>
            <person name="Kearney S.M."/>
            <person name="Perrotta A.R."/>
            <person name="Berdy B."/>
            <person name="Zhao S."/>
            <person name="Lieberman T.D."/>
            <person name="Swanson P.K."/>
            <person name="Smith M."/>
            <person name="Roesemann S."/>
            <person name="Alexander J.E."/>
            <person name="Rich S.A."/>
            <person name="Livny J."/>
            <person name="Vlamakis H."/>
            <person name="Clish C."/>
            <person name="Bullock K."/>
            <person name="Deik A."/>
            <person name="Scott J."/>
            <person name="Pierce K.A."/>
            <person name="Xavier R.J."/>
            <person name="Alm E.J."/>
        </authorList>
    </citation>
    <scope>NUCLEOTIDE SEQUENCE [LARGE SCALE GENOMIC DNA]</scope>
    <source>
        <strain evidence="1 2">BIOML-A2</strain>
    </source>
</reference>
<organism evidence="1 2">
    <name type="scientific">Flavonifractor plautii</name>
    <name type="common">Fusobacterium plautii</name>
    <dbReference type="NCBI Taxonomy" id="292800"/>
    <lineage>
        <taxon>Bacteria</taxon>
        <taxon>Bacillati</taxon>
        <taxon>Bacillota</taxon>
        <taxon>Clostridia</taxon>
        <taxon>Eubacteriales</taxon>
        <taxon>Oscillospiraceae</taxon>
        <taxon>Flavonifractor</taxon>
    </lineage>
</organism>
<dbReference type="EMBL" id="WKPR01000009">
    <property type="protein sequence ID" value="MSB19957.1"/>
    <property type="molecule type" value="Genomic_DNA"/>
</dbReference>
<name>A0A6I2R8D4_FLAPL</name>
<proteinExistence type="predicted"/>
<gene>
    <name evidence="1" type="ORF">GKE97_10565</name>
</gene>
<sequence>MGAYQNASQLLPKPVLAMAREVNYSKENYLILARRNKQLQKEFPQIWENIQGCAYCADGRAPIEYARDLVASWLVEDYFLHLLTEAGYEAAAAGADKKRTILQYCQTGAECDFQIRLGGQVFHVEFLCDYTGYWCRTGHVDLRDGKYKKLRTQQSLALGVDAQQRKAILLDFRQEVPGVRRVEAHKPYGGKPAYVVPCQEDDFFPLSPDDLAKHLQAALLAKTA</sequence>
<dbReference type="Proteomes" id="UP000434475">
    <property type="component" value="Unassembled WGS sequence"/>
</dbReference>
<evidence type="ECO:0000313" key="2">
    <source>
        <dbReference type="Proteomes" id="UP000434475"/>
    </source>
</evidence>
<dbReference type="AlphaFoldDB" id="A0A6I2R8D4"/>
<evidence type="ECO:0000313" key="1">
    <source>
        <dbReference type="EMBL" id="MSB19957.1"/>
    </source>
</evidence>
<comment type="caution">
    <text evidence="1">The sequence shown here is derived from an EMBL/GenBank/DDBJ whole genome shotgun (WGS) entry which is preliminary data.</text>
</comment>